<dbReference type="InterPro" id="IPR013098">
    <property type="entry name" value="Ig_I-set"/>
</dbReference>
<feature type="domain" description="Ig-like" evidence="3">
    <location>
        <begin position="2300"/>
        <end position="2390"/>
    </location>
</feature>
<feature type="domain" description="Ig-like" evidence="3">
    <location>
        <begin position="228"/>
        <end position="321"/>
    </location>
</feature>
<feature type="compositionally biased region" description="Basic and acidic residues" evidence="2">
    <location>
        <begin position="1394"/>
        <end position="1404"/>
    </location>
</feature>
<evidence type="ECO:0000313" key="5">
    <source>
        <dbReference type="EMBL" id="EDW50927.1"/>
    </source>
</evidence>
<dbReference type="SUPFAM" id="SSF48726">
    <property type="entry name" value="Immunoglobulin"/>
    <property type="match status" value="20"/>
</dbReference>
<dbReference type="PRINTS" id="PR00014">
    <property type="entry name" value="FNTYPEIII"/>
</dbReference>
<feature type="domain" description="Ig-like" evidence="3">
    <location>
        <begin position="543"/>
        <end position="635"/>
    </location>
</feature>
<feature type="compositionally biased region" description="Basic and acidic residues" evidence="2">
    <location>
        <begin position="897"/>
        <end position="915"/>
    </location>
</feature>
<feature type="compositionally biased region" description="Basic and acidic residues" evidence="2">
    <location>
        <begin position="1207"/>
        <end position="1218"/>
    </location>
</feature>
<feature type="region of interest" description="Disordered" evidence="2">
    <location>
        <begin position="1200"/>
        <end position="1220"/>
    </location>
</feature>
<dbReference type="FunFam" id="2.60.40.10:FF:001033">
    <property type="entry name" value="Uncharacterized protein, isoform H"/>
    <property type="match status" value="1"/>
</dbReference>
<evidence type="ECO:0000313" key="6">
    <source>
        <dbReference type="Proteomes" id="UP000001292"/>
    </source>
</evidence>
<dbReference type="Proteomes" id="UP000001292">
    <property type="component" value="Unassembled WGS sequence"/>
</dbReference>
<feature type="domain" description="Ig-like" evidence="3">
    <location>
        <begin position="3198"/>
        <end position="3287"/>
    </location>
</feature>
<feature type="compositionally biased region" description="Basic and acidic residues" evidence="2">
    <location>
        <begin position="836"/>
        <end position="870"/>
    </location>
</feature>
<feature type="domain" description="Fibronectin type-III" evidence="4">
    <location>
        <begin position="3692"/>
        <end position="3787"/>
    </location>
</feature>
<feature type="domain" description="Ig-like" evidence="3">
    <location>
        <begin position="335"/>
        <end position="426"/>
    </location>
</feature>
<dbReference type="FunFam" id="2.60.40.10:FF:000876">
    <property type="entry name" value="Uncharacterized protein, isoform H"/>
    <property type="match status" value="1"/>
</dbReference>
<feature type="domain" description="Ig-like" evidence="3">
    <location>
        <begin position="640"/>
        <end position="728"/>
    </location>
</feature>
<dbReference type="PhylomeDB" id="B4IIY6"/>
<dbReference type="GO" id="GO:0030017">
    <property type="term" value="C:sarcomere"/>
    <property type="evidence" value="ECO:0007669"/>
    <property type="project" value="UniProtKB-ARBA"/>
</dbReference>
<dbReference type="SMR" id="B4IIY6"/>
<feature type="compositionally biased region" description="Basic and acidic residues" evidence="2">
    <location>
        <begin position="1036"/>
        <end position="1058"/>
    </location>
</feature>
<evidence type="ECO:0000259" key="3">
    <source>
        <dbReference type="PROSITE" id="PS50835"/>
    </source>
</evidence>
<dbReference type="CDD" id="cd00063">
    <property type="entry name" value="FN3"/>
    <property type="match status" value="12"/>
</dbReference>
<dbReference type="OMA" id="QMQIGVG"/>
<feature type="domain" description="Fibronectin type-III" evidence="4">
    <location>
        <begin position="3295"/>
        <end position="3389"/>
    </location>
</feature>
<feature type="domain" description="Fibronectin type-III" evidence="4">
    <location>
        <begin position="2799"/>
        <end position="2894"/>
    </location>
</feature>
<dbReference type="FunFam" id="2.60.40.10:FF:000805">
    <property type="entry name" value="Uncharacterized protein, isoform F"/>
    <property type="match status" value="1"/>
</dbReference>
<evidence type="ECO:0000259" key="4">
    <source>
        <dbReference type="PROSITE" id="PS50853"/>
    </source>
</evidence>
<feature type="domain" description="Fibronectin type-III" evidence="4">
    <location>
        <begin position="2499"/>
        <end position="2594"/>
    </location>
</feature>
<dbReference type="InterPro" id="IPR036179">
    <property type="entry name" value="Ig-like_dom_sf"/>
</dbReference>
<dbReference type="SMART" id="SM00060">
    <property type="entry name" value="FN3"/>
    <property type="match status" value="12"/>
</dbReference>
<dbReference type="CDD" id="cd00096">
    <property type="entry name" value="Ig"/>
    <property type="match status" value="3"/>
</dbReference>
<dbReference type="FunFam" id="2.60.40.10:FF:000935">
    <property type="entry name" value="Uncharacterized protein, isoform I"/>
    <property type="match status" value="1"/>
</dbReference>
<gene>
    <name evidence="5" type="primary">Dsec\GM26811</name>
    <name evidence="5" type="ORF">Dsec_GM26811</name>
</gene>
<dbReference type="FunFam" id="2.60.40.10:FF:000440">
    <property type="entry name" value="Bent, isoform C"/>
    <property type="match status" value="1"/>
</dbReference>
<feature type="domain" description="Ig-like" evidence="3">
    <location>
        <begin position="119"/>
        <end position="209"/>
    </location>
</feature>
<keyword evidence="1" id="KW-0677">Repeat</keyword>
<dbReference type="HOGENOM" id="CLU_224203_0_0_1"/>
<dbReference type="SMART" id="SM00409">
    <property type="entry name" value="IG"/>
    <property type="match status" value="19"/>
</dbReference>
<dbReference type="FunFam" id="2.60.40.10:FF:000505">
    <property type="entry name" value="Bent, isoform J"/>
    <property type="match status" value="1"/>
</dbReference>
<dbReference type="FunFam" id="2.60.40.10:FF:000056">
    <property type="entry name" value="twitchin isoform X4"/>
    <property type="match status" value="7"/>
</dbReference>
<reference evidence="5 6" key="1">
    <citation type="journal article" date="2007" name="Nature">
        <title>Evolution of genes and genomes on the Drosophila phylogeny.</title>
        <authorList>
            <consortium name="Drosophila 12 Genomes Consortium"/>
            <person name="Clark A.G."/>
            <person name="Eisen M.B."/>
            <person name="Smith D.R."/>
            <person name="Bergman C.M."/>
            <person name="Oliver B."/>
            <person name="Markow T.A."/>
            <person name="Kaufman T.C."/>
            <person name="Kellis M."/>
            <person name="Gelbart W."/>
            <person name="Iyer V.N."/>
            <person name="Pollard D.A."/>
            <person name="Sackton T.B."/>
            <person name="Larracuente A.M."/>
            <person name="Singh N.D."/>
            <person name="Abad J.P."/>
            <person name="Abt D.N."/>
            <person name="Adryan B."/>
            <person name="Aguade M."/>
            <person name="Akashi H."/>
            <person name="Anderson W.W."/>
            <person name="Aquadro C.F."/>
            <person name="Ardell D.H."/>
            <person name="Arguello R."/>
            <person name="Artieri C.G."/>
            <person name="Barbash D.A."/>
            <person name="Barker D."/>
            <person name="Barsanti P."/>
            <person name="Batterham P."/>
            <person name="Batzoglou S."/>
            <person name="Begun D."/>
            <person name="Bhutkar A."/>
            <person name="Blanco E."/>
            <person name="Bosak S.A."/>
            <person name="Bradley R.K."/>
            <person name="Brand A.D."/>
            <person name="Brent M.R."/>
            <person name="Brooks A.N."/>
            <person name="Brown R.H."/>
            <person name="Butlin R.K."/>
            <person name="Caggese C."/>
            <person name="Calvi B.R."/>
            <person name="Bernardo de Carvalho A."/>
            <person name="Caspi A."/>
            <person name="Castrezana S."/>
            <person name="Celniker S.E."/>
            <person name="Chang J.L."/>
            <person name="Chapple C."/>
            <person name="Chatterji S."/>
            <person name="Chinwalla A."/>
            <person name="Civetta A."/>
            <person name="Clifton S.W."/>
            <person name="Comeron J.M."/>
            <person name="Costello J.C."/>
            <person name="Coyne J.A."/>
            <person name="Daub J."/>
            <person name="David R.G."/>
            <person name="Delcher A.L."/>
            <person name="Delehaunty K."/>
            <person name="Do C.B."/>
            <person name="Ebling H."/>
            <person name="Edwards K."/>
            <person name="Eickbush T."/>
            <person name="Evans J.D."/>
            <person name="Filipski A."/>
            <person name="Findeiss S."/>
            <person name="Freyhult E."/>
            <person name="Fulton L."/>
            <person name="Fulton R."/>
            <person name="Garcia A.C."/>
            <person name="Gardiner A."/>
            <person name="Garfield D.A."/>
            <person name="Garvin B.E."/>
            <person name="Gibson G."/>
            <person name="Gilbert D."/>
            <person name="Gnerre S."/>
            <person name="Godfrey J."/>
            <person name="Good R."/>
            <person name="Gotea V."/>
            <person name="Gravely B."/>
            <person name="Greenberg A.J."/>
            <person name="Griffiths-Jones S."/>
            <person name="Gross S."/>
            <person name="Guigo R."/>
            <person name="Gustafson E.A."/>
            <person name="Haerty W."/>
            <person name="Hahn M.W."/>
            <person name="Halligan D.L."/>
            <person name="Halpern A.L."/>
            <person name="Halter G.M."/>
            <person name="Han M.V."/>
            <person name="Heger A."/>
            <person name="Hillier L."/>
            <person name="Hinrichs A.S."/>
            <person name="Holmes I."/>
            <person name="Hoskins R.A."/>
            <person name="Hubisz M.J."/>
            <person name="Hultmark D."/>
            <person name="Huntley M.A."/>
            <person name="Jaffe D.B."/>
            <person name="Jagadeeshan S."/>
            <person name="Jeck W.R."/>
            <person name="Johnson J."/>
            <person name="Jones C.D."/>
            <person name="Jordan W.C."/>
            <person name="Karpen G.H."/>
            <person name="Kataoka E."/>
            <person name="Keightley P.D."/>
            <person name="Kheradpour P."/>
            <person name="Kirkness E.F."/>
            <person name="Koerich L.B."/>
            <person name="Kristiansen K."/>
            <person name="Kudrna D."/>
            <person name="Kulathinal R.J."/>
            <person name="Kumar S."/>
            <person name="Kwok R."/>
            <person name="Lander E."/>
            <person name="Langley C.H."/>
            <person name="Lapoint R."/>
            <person name="Lazzaro B.P."/>
            <person name="Lee S.J."/>
            <person name="Levesque L."/>
            <person name="Li R."/>
            <person name="Lin C.F."/>
            <person name="Lin M.F."/>
            <person name="Lindblad-Toh K."/>
            <person name="Llopart A."/>
            <person name="Long M."/>
            <person name="Low L."/>
            <person name="Lozovsky E."/>
            <person name="Lu J."/>
            <person name="Luo M."/>
            <person name="Machado C.A."/>
            <person name="Makalowski W."/>
            <person name="Marzo M."/>
            <person name="Matsuda M."/>
            <person name="Matzkin L."/>
            <person name="McAllister B."/>
            <person name="McBride C.S."/>
            <person name="McKernan B."/>
            <person name="McKernan K."/>
            <person name="Mendez-Lago M."/>
            <person name="Minx P."/>
            <person name="Mollenhauer M.U."/>
            <person name="Montooth K."/>
            <person name="Mount S.M."/>
            <person name="Mu X."/>
            <person name="Myers E."/>
            <person name="Negre B."/>
            <person name="Newfeld S."/>
            <person name="Nielsen R."/>
            <person name="Noor M.A."/>
            <person name="O'Grady P."/>
            <person name="Pachter L."/>
            <person name="Papaceit M."/>
            <person name="Parisi M.J."/>
            <person name="Parisi M."/>
            <person name="Parts L."/>
            <person name="Pedersen J.S."/>
            <person name="Pesole G."/>
            <person name="Phillippy A.M."/>
            <person name="Ponting C.P."/>
            <person name="Pop M."/>
            <person name="Porcelli D."/>
            <person name="Powell J.R."/>
            <person name="Prohaska S."/>
            <person name="Pruitt K."/>
            <person name="Puig M."/>
            <person name="Quesneville H."/>
            <person name="Ram K.R."/>
            <person name="Rand D."/>
            <person name="Rasmussen M.D."/>
            <person name="Reed L.K."/>
            <person name="Reenan R."/>
            <person name="Reily A."/>
            <person name="Remington K.A."/>
            <person name="Rieger T.T."/>
            <person name="Ritchie M.G."/>
            <person name="Robin C."/>
            <person name="Rogers Y.H."/>
            <person name="Rohde C."/>
            <person name="Rozas J."/>
            <person name="Rubenfield M.J."/>
            <person name="Ruiz A."/>
            <person name="Russo S."/>
            <person name="Salzberg S.L."/>
            <person name="Sanchez-Gracia A."/>
            <person name="Saranga D.J."/>
            <person name="Sato H."/>
            <person name="Schaeffer S.W."/>
            <person name="Schatz M.C."/>
            <person name="Schlenke T."/>
            <person name="Schwartz R."/>
            <person name="Segarra C."/>
            <person name="Singh R.S."/>
            <person name="Sirot L."/>
            <person name="Sirota M."/>
            <person name="Sisneros N.B."/>
            <person name="Smith C.D."/>
            <person name="Smith T.F."/>
            <person name="Spieth J."/>
            <person name="Stage D.E."/>
            <person name="Stark A."/>
            <person name="Stephan W."/>
            <person name="Strausberg R.L."/>
            <person name="Strempel S."/>
            <person name="Sturgill D."/>
            <person name="Sutton G."/>
            <person name="Sutton G.G."/>
            <person name="Tao W."/>
            <person name="Teichmann S."/>
            <person name="Tobari Y.N."/>
            <person name="Tomimura Y."/>
            <person name="Tsolas J.M."/>
            <person name="Valente V.L."/>
            <person name="Venter E."/>
            <person name="Venter J.C."/>
            <person name="Vicario S."/>
            <person name="Vieira F.G."/>
            <person name="Vilella A.J."/>
            <person name="Villasante A."/>
            <person name="Walenz B."/>
            <person name="Wang J."/>
            <person name="Wasserman M."/>
            <person name="Watts T."/>
            <person name="Wilson D."/>
            <person name="Wilson R.K."/>
            <person name="Wing R.A."/>
            <person name="Wolfner M.F."/>
            <person name="Wong A."/>
            <person name="Wong G.K."/>
            <person name="Wu C.I."/>
            <person name="Wu G."/>
            <person name="Yamamoto D."/>
            <person name="Yang H.P."/>
            <person name="Yang S.P."/>
            <person name="Yorke J.A."/>
            <person name="Yoshida K."/>
            <person name="Zdobnov E."/>
            <person name="Zhang P."/>
            <person name="Zhang Y."/>
            <person name="Zimin A.V."/>
            <person name="Baldwin J."/>
            <person name="Abdouelleil A."/>
            <person name="Abdulkadir J."/>
            <person name="Abebe A."/>
            <person name="Abera B."/>
            <person name="Abreu J."/>
            <person name="Acer S.C."/>
            <person name="Aftuck L."/>
            <person name="Alexander A."/>
            <person name="An P."/>
            <person name="Anderson E."/>
            <person name="Anderson S."/>
            <person name="Arachi H."/>
            <person name="Azer M."/>
            <person name="Bachantsang P."/>
            <person name="Barry A."/>
            <person name="Bayul T."/>
            <person name="Berlin A."/>
            <person name="Bessette D."/>
            <person name="Bloom T."/>
            <person name="Blye J."/>
            <person name="Boguslavskiy L."/>
            <person name="Bonnet C."/>
            <person name="Boukhgalter B."/>
            <person name="Bourzgui I."/>
            <person name="Brown A."/>
            <person name="Cahill P."/>
            <person name="Channer S."/>
            <person name="Cheshatsang Y."/>
            <person name="Chuda L."/>
            <person name="Citroen M."/>
            <person name="Collymore A."/>
            <person name="Cooke P."/>
            <person name="Costello M."/>
            <person name="D'Aco K."/>
            <person name="Daza R."/>
            <person name="De Haan G."/>
            <person name="DeGray S."/>
            <person name="DeMaso C."/>
            <person name="Dhargay N."/>
            <person name="Dooley K."/>
            <person name="Dooley E."/>
            <person name="Doricent M."/>
            <person name="Dorje P."/>
            <person name="Dorjee K."/>
            <person name="Dupes A."/>
            <person name="Elong R."/>
            <person name="Falk J."/>
            <person name="Farina A."/>
            <person name="Faro S."/>
            <person name="Ferguson D."/>
            <person name="Fisher S."/>
            <person name="Foley C.D."/>
            <person name="Franke A."/>
            <person name="Friedrich D."/>
            <person name="Gadbois L."/>
            <person name="Gearin G."/>
            <person name="Gearin C.R."/>
            <person name="Giannoukos G."/>
            <person name="Goode T."/>
            <person name="Graham J."/>
            <person name="Grandbois E."/>
            <person name="Grewal S."/>
            <person name="Gyaltsen K."/>
            <person name="Hafez N."/>
            <person name="Hagos B."/>
            <person name="Hall J."/>
            <person name="Henson C."/>
            <person name="Hollinger A."/>
            <person name="Honan T."/>
            <person name="Huard M.D."/>
            <person name="Hughes L."/>
            <person name="Hurhula B."/>
            <person name="Husby M.E."/>
            <person name="Kamat A."/>
            <person name="Kanga B."/>
            <person name="Kashin S."/>
            <person name="Khazanovich D."/>
            <person name="Kisner P."/>
            <person name="Lance K."/>
            <person name="Lara M."/>
            <person name="Lee W."/>
            <person name="Lennon N."/>
            <person name="Letendre F."/>
            <person name="LeVine R."/>
            <person name="Lipovsky A."/>
            <person name="Liu X."/>
            <person name="Liu J."/>
            <person name="Liu S."/>
            <person name="Lokyitsang T."/>
            <person name="Lokyitsang Y."/>
            <person name="Lubonja R."/>
            <person name="Lui A."/>
            <person name="MacDonald P."/>
            <person name="Magnisalis V."/>
            <person name="Maru K."/>
            <person name="Matthews C."/>
            <person name="McCusker W."/>
            <person name="McDonough S."/>
            <person name="Mehta T."/>
            <person name="Meldrim J."/>
            <person name="Meneus L."/>
            <person name="Mihai O."/>
            <person name="Mihalev A."/>
            <person name="Mihova T."/>
            <person name="Mittelman R."/>
            <person name="Mlenga V."/>
            <person name="Montmayeur A."/>
            <person name="Mulrain L."/>
            <person name="Navidi A."/>
            <person name="Naylor J."/>
            <person name="Negash T."/>
            <person name="Nguyen T."/>
            <person name="Nguyen N."/>
            <person name="Nicol R."/>
            <person name="Norbu C."/>
            <person name="Norbu N."/>
            <person name="Novod N."/>
            <person name="O'Neill B."/>
            <person name="Osman S."/>
            <person name="Markiewicz E."/>
            <person name="Oyono O.L."/>
            <person name="Patti C."/>
            <person name="Phunkhang P."/>
            <person name="Pierre F."/>
            <person name="Priest M."/>
            <person name="Raghuraman S."/>
            <person name="Rege F."/>
            <person name="Reyes R."/>
            <person name="Rise C."/>
            <person name="Rogov P."/>
            <person name="Ross K."/>
            <person name="Ryan E."/>
            <person name="Settipalli S."/>
            <person name="Shea T."/>
            <person name="Sherpa N."/>
            <person name="Shi L."/>
            <person name="Shih D."/>
            <person name="Sparrow T."/>
            <person name="Spaulding J."/>
            <person name="Stalker J."/>
            <person name="Stange-Thomann N."/>
            <person name="Stavropoulos S."/>
            <person name="Stone C."/>
            <person name="Strader C."/>
            <person name="Tesfaye S."/>
            <person name="Thomson T."/>
            <person name="Thoulutsang Y."/>
            <person name="Thoulutsang D."/>
            <person name="Topham K."/>
            <person name="Topping I."/>
            <person name="Tsamla T."/>
            <person name="Vassiliev H."/>
            <person name="Vo A."/>
            <person name="Wangchuk T."/>
            <person name="Wangdi T."/>
            <person name="Weiand M."/>
            <person name="Wilkinson J."/>
            <person name="Wilson A."/>
            <person name="Yadav S."/>
            <person name="Young G."/>
            <person name="Yu Q."/>
            <person name="Zembek L."/>
            <person name="Zhong D."/>
            <person name="Zimmer A."/>
            <person name="Zwirko Z."/>
            <person name="Jaffe D.B."/>
            <person name="Alvarez P."/>
            <person name="Brockman W."/>
            <person name="Butler J."/>
            <person name="Chin C."/>
            <person name="Gnerre S."/>
            <person name="Grabherr M."/>
            <person name="Kleber M."/>
            <person name="Mauceli E."/>
            <person name="MacCallum I."/>
        </authorList>
    </citation>
    <scope>NUCLEOTIDE SEQUENCE [LARGE SCALE GENOMIC DNA]</scope>
    <source>
        <strain evidence="6">Rob3c / Tucson 14021-0248.25</strain>
    </source>
</reference>
<dbReference type="InterPro" id="IPR007110">
    <property type="entry name" value="Ig-like_dom"/>
</dbReference>
<feature type="compositionally biased region" description="Basic and acidic residues" evidence="2">
    <location>
        <begin position="922"/>
        <end position="944"/>
    </location>
</feature>
<dbReference type="InterPro" id="IPR050964">
    <property type="entry name" value="Striated_Muscle_Regulatory"/>
</dbReference>
<feature type="domain" description="Fibronectin type-III" evidence="4">
    <location>
        <begin position="3593"/>
        <end position="3686"/>
    </location>
</feature>
<feature type="domain" description="Fibronectin type-III" evidence="4">
    <location>
        <begin position="2696"/>
        <end position="2793"/>
    </location>
</feature>
<dbReference type="Gene3D" id="2.60.40.10">
    <property type="entry name" value="Immunoglobulins"/>
    <property type="match status" value="32"/>
</dbReference>
<dbReference type="GO" id="GO:0009653">
    <property type="term" value="P:anatomical structure morphogenesis"/>
    <property type="evidence" value="ECO:0007669"/>
    <property type="project" value="UniProtKB-ARBA"/>
</dbReference>
<feature type="domain" description="Fibronectin type-III" evidence="4">
    <location>
        <begin position="2994"/>
        <end position="3093"/>
    </location>
</feature>
<dbReference type="PANTHER" id="PTHR13817:SF151">
    <property type="entry name" value="TITIN"/>
    <property type="match status" value="1"/>
</dbReference>
<dbReference type="InterPro" id="IPR003599">
    <property type="entry name" value="Ig_sub"/>
</dbReference>
<feature type="compositionally biased region" description="Basic and acidic residues" evidence="2">
    <location>
        <begin position="1455"/>
        <end position="1467"/>
    </location>
</feature>
<dbReference type="GO" id="GO:0030154">
    <property type="term" value="P:cell differentiation"/>
    <property type="evidence" value="ECO:0007669"/>
    <property type="project" value="UniProtKB-ARBA"/>
</dbReference>
<feature type="region of interest" description="Disordered" evidence="2">
    <location>
        <begin position="836"/>
        <end position="1181"/>
    </location>
</feature>
<feature type="domain" description="Ig-like" evidence="3">
    <location>
        <begin position="2898"/>
        <end position="2990"/>
    </location>
</feature>
<feature type="domain" description="Ig-like" evidence="3">
    <location>
        <begin position="1820"/>
        <end position="1904"/>
    </location>
</feature>
<feature type="compositionally biased region" description="Basic and acidic residues" evidence="2">
    <location>
        <begin position="1432"/>
        <end position="1449"/>
    </location>
</feature>
<feature type="domain" description="Ig-like" evidence="3">
    <location>
        <begin position="3495"/>
        <end position="3585"/>
    </location>
</feature>
<dbReference type="InterPro" id="IPR003961">
    <property type="entry name" value="FN3_dom"/>
</dbReference>
<feature type="domain" description="Fibronectin type-III" evidence="4">
    <location>
        <begin position="3099"/>
        <end position="3194"/>
    </location>
</feature>
<feature type="compositionally biased region" description="Basic and acidic residues" evidence="2">
    <location>
        <begin position="1124"/>
        <end position="1175"/>
    </location>
</feature>
<dbReference type="FunFam" id="2.60.40.10:FF:000614">
    <property type="entry name" value="Bent, isoform H"/>
    <property type="match status" value="1"/>
</dbReference>
<feature type="compositionally biased region" description="Basic and acidic residues" evidence="2">
    <location>
        <begin position="982"/>
        <end position="1022"/>
    </location>
</feature>
<dbReference type="EMBL" id="CH480845">
    <property type="protein sequence ID" value="EDW50927.1"/>
    <property type="molecule type" value="Genomic_DNA"/>
</dbReference>
<evidence type="ECO:0000256" key="2">
    <source>
        <dbReference type="SAM" id="MobiDB-lite"/>
    </source>
</evidence>
<sequence>MGVAEDFAPSFVKKPQLHQEDDGNRLIFECQLLSSPKPDIEWFRSDNKVVEDVRTKFKIQPVGENKYTVVLELDDVVETDAGLYKVKAKNKSGEVSASINLNFSPADEPKEKQIDGFAPTFAKKPAIRQEEDGKRLLFECRVNADPIPAIIWFHNGAAVKESERHKITVDKDVHSYFATLEILNVTVEDAGKYKVNAKNELGESNATISLNFDSDEAPVPESAEGIKPTFTERPVIRQSEDGGNVTFECRCVGDPTPTVTWSHGETELNESNRYKMSLTMDQKLYHIACLEIGSVVSSDQGEYRAQAKNKHGSGVATINLNFESGSKKIPDGKSPRFPKKPTIRQEEDLLIMECVLEAHPVPDIVWYCSEKEICNNQRTKMTRKAITKDSYILTLEIQNPTKEDGGNYRCNAINMYGESNANIALNFQGASDANGFAPSFIEKPRIIPNESGTLITMKCKCKAKPEPTVTWYRGQDLVEKSKKIKINTTVIAEDTYELTLEIKDPGATDGGTYRCNVKNEYGESNANLNLNIEAEPEPEGEGPTFIEKPRIVSENNGKLVIMECKVKADPKPDVIWFRNGEVIKESNKIKTFIEQRGDQYYIKLELLDPQLEDSGLYKCNIKNTLGELNANLTLNIEIVPVIKDKPKIIKIIKKRTVVIECTVASKFEPKCTWYKETSSVKESKRHVYLVEQTKEGEFAVKLEINDVEESDKGAYKLVASNEKGEAVSQIVNLVDIPEEERKPCKPEISRKLADQKVAESKTFELIVSLSQSDRKCKVEWYKGSTVIRETKDITTTFDGTTARLTFSSARTEHTSNYKVIVTNEVGKDESSCKITVEKGGKKKEEKPKEKEKTKNEKEVEQKEMEEDKNPSDQSVAQTEGRSNVEQINKGDPEEELTEKKEILDKKDAQEVKESSAELQDSAGHELPEPKKPDQSHQKNSDKMHKSGQSESESKTNKNESTAEPIKTNKQDSGEQQATEQIGLKKVDRKASIVSVKEEISSDVRRKSTIKAKEEITVDDKKASSRRSSLAVEESNTESRRSSIIDKKPLEQVDNKPIDANKNPQPLKEEIPRLKPAEKRRTSKVLEEPKPDEGLPKLRKASIAQVKEEAKPAAPKLKAKAKAKPKYEELPEIPDYERPQLEKYEKSDFTPSDFARDLEIPNKMEKPIIDSGKKEPAVLAQKNGIPKKTDIIEQYAEEPKGLKVGKGKQPDEGDGRDGAVLKPVIIEPEKEILDLGSKEHSEHGNKPTVLDIIKQRRRSSIRNLMTKEPIQNESFLGVVLKPVIKDAREQAAPQQAIQLTKANATEQFSPTKAVKAQVADLKKPETLATLEDNYERPVLEKYDPFSIDKTKSEKLTPSIITPDTKGPEVMLPVQETKEEKQKVPKMQPPAPGDPPKIEVIREKRPSLAPEPPSRRGSLIPPADTGRRPSLIINDEKKLRPGEVMDTRLLRPGEVGEGQRRRPSIDVRRPSVQDLEDLINKPSTPLRDVGDGGPPSIVDVQESYSVVEDSTAYLTVGVEGSPAPTFKFYKGVSEILEGGRFKFLTDGQTNTITLCMRKCKPNDESKYKIVVSNIHGEDSAEMQLYVSDSSGMDFRAMLKKRRYQKWDKDEQDPNWGDLKETEKPLPALKKVERKVESFLSPLIDQFAKEGKDKKVVFEARFSKPNCKPKWLFRKDEVFTGSKFKFKQENDTYQLIITTPKVEDTGKYTIEIGGVSSTAFLNVEEADPTYTFTKPLKKKLEGFTQHETTLECSVSSSMANVHWFKDNTKLESDDPRYLISKDINGNLKLIIKDSVLDDAGLYRCQLDKQPDKTECNLKVTEYPYKFVKVLKSQQCIEKDTVTLACEIDDAMGEVKWFRNGEEIKPDKRIQVVKDGRKRKLVIKDCKVTDAGQFKCTTNADTTESEIVINYQNRFNKKLKDTEAVEREKLVLDIELQDQTAPCDWKFNGEPIVPSESIEIKNIGGGKHQLIFNSLDMSNEGEITCESGQLSSKCKLSIRKGESRPNIDCPDKFAGPISAPVLLEVPFKVSGTKQTPVEAKLFKDGKPLPVKDVEVAVTDDKVTFKIKKPSRDLSGPYQIKISNGQGEDTKDVQIICQDVPQPPQDVDITDVYQTSCVVSFNPPSDDGGTPITKYVIERQDLSKKHGWESVAEVIPSEPCLKKIDDLIPKKQYRFRIRAVNAIGQSDPATFKNTILAKDPWDEPGKPKAVDLTDWDKDHADLKWDAPETDGGDPITAYIVEYKEKFSNDWVAGKEVDGDARTATVDGLKEGQQYEFRVRAVNRAGPGEPSDKTKSIIAKCRFVKPFIVGEGLKNVTVKKGQTIRFDIKYDGEPEPAATWVKGTDNLKFDNQRISLDQLERNSSITIKKSVRKDTGKYKLVLSNSSGTIESEAQVVVLDRPLAPGGPFEPEEIRASHIKMKWNRPEDDGGCEISGYALERMDEETGRWIPAGEVGPNETSFDFKGLTPNKKYKFRVKAINKEGESEPLETFDAIVARNPYDPPSPPSQPIIDDYDNKSVLLKWKRPPSDGGRPITHYIVEIKDKFAPSWSEVARTDDPNPECNVEGLKEKMVYQFRVRAVNKAGPSEPSQPTDNHLCKHKNLKPQIDRSTFKRVTIKSGRTHKWSVDVLGEPIPELHWSWRDDIPLTNGDRIKIENIDYHTDFSITNVLRKDSGFYTLKAENRNGIDRETVELVVLGKPSSPKGPLAVSDVTANGCKLQWKKPEDDGGVPIKEYVVEKMDTATGKWVRVGRSPGEKEPPSFDVTGLNLGSEYMFRVSAVNEEGESEPLTTLVGVVAKDPFDEPNKPGTPEVTDYDNQSVSLKWAAPNNDGGAPIQKYIIEKKNKNKTEWEKALEIPGDQLEATVAGLQEYGEYQFRVIAVNKAGLSPPSDSSVPQIVKYKKLKPRIDRSNLKPLLIRAGKPIKYDVNVRGEPAPVITWYQNDKELKPEELPSSSEIKNIPYNTKISIIETVRKHTGIYKIKAVNEHGQDEATVEVNILAPPSKPRGPLDVKDVTKDSCKLKWKKPEDDGGKPISAYQVEKFDKKQGRWVPLGRTSANDTEFDVKGLQEGHEYQFRVKAINEEGESDPLDSDDSIIAKNPYDAASKPGTPNIGDYNEHMVKLKWEAPRSDGGAPISGYVIEKKDKFSPIWDEILSTNTSVPEATVEGLVEGNIYQFRVRAVNKAGLSDPSDATEPHLAKPRNLKPYINRDKMKPIKVRAGQPVKFDVDVKGEPAPSLTWFLKETELTPTGQVRLENIDYNSKLTLLDTNRKQSGQYKLRAENINGVDEAEVEVIILDKPSKPEGPIEVSDIHKEGCKLKWKKPKDDGGIPITGYVIEKMDTATGKWVPAGSVDPEKYDIEIKGLDPNHRYQFRVKAVNEEGESEPLETESAITAKNPFDVSAPPGLPELEDWDEHHVKLKWEPPIRDGGSPITNYIIEVMDKDSGEFVKAVETDSPVCKGVVKKLEEGQQYKFRVRAVNKAGPSDPSEQTNWHVAKPRFLKPHIDRMNLKPVIVKTGLSISLDINIRGEPAPKVEWFFNKLSVTSDEHSVKIDNVDYNTKFFVMRAQRSQSGKYTIKATNEVGEDEAELEVTVLGKPGKPKGPLQVNDITKHSCKLKWEKPDDDGGSPIDYYEIEKLDPHTGQWLPCGKSTEPEAKVIGLHEGKAYKFRVRAVNKEGESEDLETEKPIIAKNPFDEPDRPGKPEPTNWDKDFVDLAWDPPKNDGGAPIQKYIIQMRDKSGRAWVDSATVPGDKCNGTVTGVEEGHEYEFRIVAVNKAGPSDPSDVSKSVIAKPRFLKPHIDRKNLQKKIMRSGQMLHIDALIKAEPPAKITWTYNETEIKTSDHIKIENEDYKTTFIMPKVKRADRGIYIVTAKNDSGSDTVEVELEVLCKPSKPKGPSSCF</sequence>
<dbReference type="FunFam" id="2.60.40.10:FF:001016">
    <property type="entry name" value="Uncharacterized protein, isoform J"/>
    <property type="match status" value="1"/>
</dbReference>
<dbReference type="InterPro" id="IPR036116">
    <property type="entry name" value="FN3_sf"/>
</dbReference>
<feature type="domain" description="Ig-like" evidence="3">
    <location>
        <begin position="1725"/>
        <end position="1817"/>
    </location>
</feature>
<feature type="domain" description="Ig-like" evidence="3">
    <location>
        <begin position="9"/>
        <end position="102"/>
    </location>
</feature>
<feature type="domain" description="Ig-like" evidence="3">
    <location>
        <begin position="438"/>
        <end position="531"/>
    </location>
</feature>
<dbReference type="KEGG" id="dse:6619481"/>
<feature type="domain" description="Fibronectin type-III" evidence="4">
    <location>
        <begin position="2198"/>
        <end position="2296"/>
    </location>
</feature>
<dbReference type="InterPro" id="IPR003598">
    <property type="entry name" value="Ig_sub2"/>
</dbReference>
<dbReference type="FunFam" id="2.60.40.10:FF:000051">
    <property type="entry name" value="Uncharacterized protein, isoform J"/>
    <property type="match status" value="1"/>
</dbReference>
<dbReference type="PROSITE" id="PS50853">
    <property type="entry name" value="FN3"/>
    <property type="match status" value="12"/>
</dbReference>
<feature type="compositionally biased region" description="Polar residues" evidence="2">
    <location>
        <begin position="871"/>
        <end position="886"/>
    </location>
</feature>
<dbReference type="FunFam" id="2.60.40.10:FF:002083">
    <property type="entry name" value="Protein CBR-UNC-22"/>
    <property type="match status" value="3"/>
</dbReference>
<feature type="domain" description="Ig-like" evidence="3">
    <location>
        <begin position="3791"/>
        <end position="3880"/>
    </location>
</feature>
<feature type="domain" description="Ig-like" evidence="3">
    <location>
        <begin position="746"/>
        <end position="835"/>
    </location>
</feature>
<name>B4IIY6_DROSE</name>
<feature type="domain" description="Fibronectin type-III" evidence="4">
    <location>
        <begin position="2397"/>
        <end position="2492"/>
    </location>
</feature>
<dbReference type="InterPro" id="IPR013783">
    <property type="entry name" value="Ig-like_fold"/>
</dbReference>
<dbReference type="SUPFAM" id="SSF49265">
    <property type="entry name" value="Fibronectin type III"/>
    <property type="match status" value="6"/>
</dbReference>
<dbReference type="SMART" id="SM00408">
    <property type="entry name" value="IGc2"/>
    <property type="match status" value="15"/>
</dbReference>
<feature type="compositionally biased region" description="Basic and acidic residues" evidence="2">
    <location>
        <begin position="1066"/>
        <end position="1095"/>
    </location>
</feature>
<evidence type="ECO:0000256" key="1">
    <source>
        <dbReference type="ARBA" id="ARBA00022737"/>
    </source>
</evidence>
<organism evidence="6">
    <name type="scientific">Drosophila sechellia</name>
    <name type="common">Fruit fly</name>
    <dbReference type="NCBI Taxonomy" id="7238"/>
    <lineage>
        <taxon>Eukaryota</taxon>
        <taxon>Metazoa</taxon>
        <taxon>Ecdysozoa</taxon>
        <taxon>Arthropoda</taxon>
        <taxon>Hexapoda</taxon>
        <taxon>Insecta</taxon>
        <taxon>Pterygota</taxon>
        <taxon>Neoptera</taxon>
        <taxon>Endopterygota</taxon>
        <taxon>Diptera</taxon>
        <taxon>Brachycera</taxon>
        <taxon>Muscomorpha</taxon>
        <taxon>Ephydroidea</taxon>
        <taxon>Drosophilidae</taxon>
        <taxon>Drosophila</taxon>
        <taxon>Sophophora</taxon>
    </lineage>
</organism>
<feature type="domain" description="Fibronectin type-III" evidence="4">
    <location>
        <begin position="3396"/>
        <end position="3491"/>
    </location>
</feature>
<dbReference type="STRING" id="7238.B4IIY6"/>
<dbReference type="FunFam" id="2.60.40.10:FF:000097">
    <property type="entry name" value="Bent, isoform F"/>
    <property type="match status" value="5"/>
</dbReference>
<dbReference type="FunFam" id="2.60.40.10:FF:001003">
    <property type="entry name" value="titin isoform X1"/>
    <property type="match status" value="1"/>
</dbReference>
<dbReference type="PROSITE" id="PS50835">
    <property type="entry name" value="IG_LIKE"/>
    <property type="match status" value="15"/>
</dbReference>
<dbReference type="Pfam" id="PF00041">
    <property type="entry name" value="fn3"/>
    <property type="match status" value="12"/>
</dbReference>
<dbReference type="Pfam" id="PF07679">
    <property type="entry name" value="I-set"/>
    <property type="match status" value="17"/>
</dbReference>
<dbReference type="FunFam" id="2.60.40.10:FF:000775">
    <property type="entry name" value="Uncharacterized protein, isoform F"/>
    <property type="match status" value="1"/>
</dbReference>
<dbReference type="FunFam" id="2.60.40.10:FF:000567">
    <property type="entry name" value="Uncharacterized protein, isoform G"/>
    <property type="match status" value="5"/>
</dbReference>
<keyword evidence="6" id="KW-1185">Reference proteome</keyword>
<feature type="domain" description="Fibronectin type-III" evidence="4">
    <location>
        <begin position="2098"/>
        <end position="2195"/>
    </location>
</feature>
<feature type="region of interest" description="Disordered" evidence="2">
    <location>
        <begin position="1352"/>
        <end position="1467"/>
    </location>
</feature>
<proteinExistence type="predicted"/>
<dbReference type="PANTHER" id="PTHR13817">
    <property type="entry name" value="TITIN"/>
    <property type="match status" value="1"/>
</dbReference>
<accession>B4IIY6</accession>
<protein>
    <submittedName>
        <fullName evidence="5">GM26811</fullName>
    </submittedName>
</protein>